<evidence type="ECO:0000259" key="1">
    <source>
        <dbReference type="Pfam" id="PF01636"/>
    </source>
</evidence>
<name>A0A9W4ML96_PENNA</name>
<dbReference type="SUPFAM" id="SSF56112">
    <property type="entry name" value="Protein kinase-like (PK-like)"/>
    <property type="match status" value="1"/>
</dbReference>
<evidence type="ECO:0000313" key="2">
    <source>
        <dbReference type="EMBL" id="CAG7988539.1"/>
    </source>
</evidence>
<dbReference type="InterPro" id="IPR011009">
    <property type="entry name" value="Kinase-like_dom_sf"/>
</dbReference>
<dbReference type="Gene3D" id="3.90.1200.10">
    <property type="match status" value="1"/>
</dbReference>
<gene>
    <name evidence="2" type="ORF">PNAL_LOCUS1529</name>
</gene>
<dbReference type="Proteomes" id="UP001153461">
    <property type="component" value="Unassembled WGS sequence"/>
</dbReference>
<reference evidence="2" key="1">
    <citation type="submission" date="2021-07" db="EMBL/GenBank/DDBJ databases">
        <authorList>
            <person name="Branca A.L. A."/>
        </authorList>
    </citation>
    <scope>NUCLEOTIDE SEQUENCE</scope>
</reference>
<dbReference type="Pfam" id="PF01636">
    <property type="entry name" value="APH"/>
    <property type="match status" value="1"/>
</dbReference>
<dbReference type="AlphaFoldDB" id="A0A9W4ML96"/>
<dbReference type="EMBL" id="CAJVNV010000044">
    <property type="protein sequence ID" value="CAG7988539.1"/>
    <property type="molecule type" value="Genomic_DNA"/>
</dbReference>
<proteinExistence type="predicted"/>
<dbReference type="OrthoDB" id="5404599at2759"/>
<evidence type="ECO:0000313" key="3">
    <source>
        <dbReference type="Proteomes" id="UP001153461"/>
    </source>
</evidence>
<sequence>MKAIVDVCIFLESRECNILRGVDGKNALEPLLIKRGAIEDYSPSNLQQACESIGMDCSNLVFYHADLGPGNIMVDEETPKTGSIGIIDWELAGYFPRGWIRTKFRLSRGMNLEDSATDNPTEWRAGVQELLGDHGFEHYASEWVSWRD</sequence>
<protein>
    <recommendedName>
        <fullName evidence="1">Aminoglycoside phosphotransferase domain-containing protein</fullName>
    </recommendedName>
</protein>
<dbReference type="InterPro" id="IPR002575">
    <property type="entry name" value="Aminoglycoside_PTrfase"/>
</dbReference>
<feature type="domain" description="Aminoglycoside phosphotransferase" evidence="1">
    <location>
        <begin position="59"/>
        <end position="96"/>
    </location>
</feature>
<accession>A0A9W4ML96</accession>
<organism evidence="2 3">
    <name type="scientific">Penicillium nalgiovense</name>
    <dbReference type="NCBI Taxonomy" id="60175"/>
    <lineage>
        <taxon>Eukaryota</taxon>
        <taxon>Fungi</taxon>
        <taxon>Dikarya</taxon>
        <taxon>Ascomycota</taxon>
        <taxon>Pezizomycotina</taxon>
        <taxon>Eurotiomycetes</taxon>
        <taxon>Eurotiomycetidae</taxon>
        <taxon>Eurotiales</taxon>
        <taxon>Aspergillaceae</taxon>
        <taxon>Penicillium</taxon>
    </lineage>
</organism>
<comment type="caution">
    <text evidence="2">The sequence shown here is derived from an EMBL/GenBank/DDBJ whole genome shotgun (WGS) entry which is preliminary data.</text>
</comment>